<accession>A0A9P8P2Q8</accession>
<gene>
    <name evidence="1" type="ORF">OGAPHI_005149</name>
</gene>
<dbReference type="EMBL" id="JAEUBE010000366">
    <property type="protein sequence ID" value="KAH3663747.1"/>
    <property type="molecule type" value="Genomic_DNA"/>
</dbReference>
<keyword evidence="2" id="KW-1185">Reference proteome</keyword>
<dbReference type="AlphaFoldDB" id="A0A9P8P2Q8"/>
<reference evidence="1" key="2">
    <citation type="submission" date="2021-01" db="EMBL/GenBank/DDBJ databases">
        <authorList>
            <person name="Schikora-Tamarit M.A."/>
        </authorList>
    </citation>
    <scope>NUCLEOTIDE SEQUENCE</scope>
    <source>
        <strain evidence="1">CBS6075</strain>
    </source>
</reference>
<evidence type="ECO:0000313" key="2">
    <source>
        <dbReference type="Proteomes" id="UP000769157"/>
    </source>
</evidence>
<protein>
    <submittedName>
        <fullName evidence="1">Uncharacterized protein</fullName>
    </submittedName>
</protein>
<sequence length="192" mass="21621">MRSDKIGWSALNLVGNVEGNRAEQRVLQSVSLEGDHSSLVVDLNGKQIRSSSSQKMGLDLNWSELELTFESRQLHQEVKLDGLVNLGDLLKQFVQDHTGQWLDVHMELLVLLKILEDTLGFGSKRDWVEVFLHELVQLGKNWVNNAQDVSGSNLLQKGLSGWNLREVEQDSQSVVLSLDEVVGLGRKIHWNS</sequence>
<dbReference type="Proteomes" id="UP000769157">
    <property type="component" value="Unassembled WGS sequence"/>
</dbReference>
<name>A0A9P8P2Q8_9ASCO</name>
<organism evidence="1 2">
    <name type="scientific">Ogataea philodendri</name>
    <dbReference type="NCBI Taxonomy" id="1378263"/>
    <lineage>
        <taxon>Eukaryota</taxon>
        <taxon>Fungi</taxon>
        <taxon>Dikarya</taxon>
        <taxon>Ascomycota</taxon>
        <taxon>Saccharomycotina</taxon>
        <taxon>Pichiomycetes</taxon>
        <taxon>Pichiales</taxon>
        <taxon>Pichiaceae</taxon>
        <taxon>Ogataea</taxon>
    </lineage>
</organism>
<dbReference type="RefSeq" id="XP_046060083.1">
    <property type="nucleotide sequence ID" value="XM_046206304.1"/>
</dbReference>
<proteinExistence type="predicted"/>
<evidence type="ECO:0000313" key="1">
    <source>
        <dbReference type="EMBL" id="KAH3663747.1"/>
    </source>
</evidence>
<dbReference type="GeneID" id="70237113"/>
<reference evidence="1" key="1">
    <citation type="journal article" date="2021" name="Open Biol.">
        <title>Shared evolutionary footprints suggest mitochondrial oxidative damage underlies multiple complex I losses in fungi.</title>
        <authorList>
            <person name="Schikora-Tamarit M.A."/>
            <person name="Marcet-Houben M."/>
            <person name="Nosek J."/>
            <person name="Gabaldon T."/>
        </authorList>
    </citation>
    <scope>NUCLEOTIDE SEQUENCE</scope>
    <source>
        <strain evidence="1">CBS6075</strain>
    </source>
</reference>
<comment type="caution">
    <text evidence="1">The sequence shown here is derived from an EMBL/GenBank/DDBJ whole genome shotgun (WGS) entry which is preliminary data.</text>
</comment>